<feature type="domain" description="GspL cytoplasmic actin-ATPase-like" evidence="1">
    <location>
        <begin position="56"/>
        <end position="147"/>
    </location>
</feature>
<dbReference type="GO" id="GO:0015627">
    <property type="term" value="C:type II protein secretion system complex"/>
    <property type="evidence" value="ECO:0007669"/>
    <property type="project" value="InterPro"/>
</dbReference>
<evidence type="ECO:0000313" key="2">
    <source>
        <dbReference type="EMBL" id="TXC66611.1"/>
    </source>
</evidence>
<dbReference type="GO" id="GO:0009276">
    <property type="term" value="C:Gram-negative-bacterium-type cell wall"/>
    <property type="evidence" value="ECO:0007669"/>
    <property type="project" value="InterPro"/>
</dbReference>
<dbReference type="InterPro" id="IPR043129">
    <property type="entry name" value="ATPase_NBD"/>
</dbReference>
<keyword evidence="3" id="KW-1185">Reference proteome</keyword>
<proteinExistence type="predicted"/>
<dbReference type="Gene3D" id="3.30.420.380">
    <property type="match status" value="1"/>
</dbReference>
<reference evidence="2 3" key="1">
    <citation type="submission" date="2019-08" db="EMBL/GenBank/DDBJ databases">
        <authorList>
            <person name="Khan S.A."/>
            <person name="Jeon C.O."/>
            <person name="Jeong S.E."/>
        </authorList>
    </citation>
    <scope>NUCLEOTIDE SEQUENCE [LARGE SCALE GENOMIC DNA]</scope>
    <source>
        <strain evidence="3">IMCC1728</strain>
    </source>
</reference>
<comment type="caution">
    <text evidence="2">The sequence shown here is derived from an EMBL/GenBank/DDBJ whole genome shotgun (WGS) entry which is preliminary data.</text>
</comment>
<evidence type="ECO:0000313" key="3">
    <source>
        <dbReference type="Proteomes" id="UP000321832"/>
    </source>
</evidence>
<organism evidence="2 3">
    <name type="scientific">Piscinibacter aquaticus</name>
    <dbReference type="NCBI Taxonomy" id="392597"/>
    <lineage>
        <taxon>Bacteria</taxon>
        <taxon>Pseudomonadati</taxon>
        <taxon>Pseudomonadota</taxon>
        <taxon>Betaproteobacteria</taxon>
        <taxon>Burkholderiales</taxon>
        <taxon>Sphaerotilaceae</taxon>
        <taxon>Piscinibacter</taxon>
    </lineage>
</organism>
<dbReference type="AlphaFoldDB" id="A0A5C6U3M1"/>
<accession>A0A5C6U3M1</accession>
<dbReference type="SUPFAM" id="SSF53067">
    <property type="entry name" value="Actin-like ATPase domain"/>
    <property type="match status" value="1"/>
</dbReference>
<sequence length="422" mass="45161">MSIVVVQIPERRRLSARSGAAPEAAASGLGTDYAYVTSNDGLVITGQGECGAALLPKASTVVAMLADTDVSWHRITLPKAPAARLRAALVGVLEEALLDDAEEVHLAVAPGATAGQPTWVAAVDRRWLRAEIAALEKSNVFVDRVVPASWPDDPPSGHFAETSAVTGGPDQGVLLHWAHANGVASIRLQGGLARALVPRPAPAGTRWSATPGAVGAAEQWLGMPVNVMSRAERAMQAARSLWDLRQFDLAQRTRGSRALRDGLRKFASPQWRPVRWGLAALVVAHIAGLNLWAWHQRSLIEARQKSIQAAVKAAFPRVSEIDIQRDAAAVMQREVQALRTLSGKPGDTDLEPMLLAAASAWPADRPPVDMLRYESGRLTLSAPGWSEQQLGQFRSLLQPAGWNVESNGAQLVMSRARPGGRS</sequence>
<dbReference type="Pfam" id="PF05134">
    <property type="entry name" value="T2SSL"/>
    <property type="match status" value="1"/>
</dbReference>
<dbReference type="NCBIfam" id="TIGR01709">
    <property type="entry name" value="typeII_sec_gspL"/>
    <property type="match status" value="1"/>
</dbReference>
<dbReference type="EMBL" id="VOPW01000001">
    <property type="protein sequence ID" value="TXC66611.1"/>
    <property type="molecule type" value="Genomic_DNA"/>
</dbReference>
<dbReference type="GO" id="GO:0015628">
    <property type="term" value="P:protein secretion by the type II secretion system"/>
    <property type="evidence" value="ECO:0007669"/>
    <property type="project" value="InterPro"/>
</dbReference>
<dbReference type="InterPro" id="IPR007812">
    <property type="entry name" value="T2SS_protein-GspL"/>
</dbReference>
<dbReference type="Proteomes" id="UP000321832">
    <property type="component" value="Unassembled WGS sequence"/>
</dbReference>
<dbReference type="GO" id="GO:0005886">
    <property type="term" value="C:plasma membrane"/>
    <property type="evidence" value="ECO:0007669"/>
    <property type="project" value="UniProtKB-SubCell"/>
</dbReference>
<name>A0A5C6U3M1_9BURK</name>
<dbReference type="InterPro" id="IPR024230">
    <property type="entry name" value="GspL_cyto_dom"/>
</dbReference>
<evidence type="ECO:0000259" key="1">
    <source>
        <dbReference type="Pfam" id="PF05134"/>
    </source>
</evidence>
<protein>
    <submittedName>
        <fullName evidence="2">General secretion pathway protein GspL</fullName>
    </submittedName>
</protein>
<gene>
    <name evidence="2" type="ORF">FSC37_14620</name>
</gene>